<dbReference type="AlphaFoldDB" id="A0A0N5D3A1"/>
<protein>
    <submittedName>
        <fullName evidence="3">GH26 domain-containing protein</fullName>
    </submittedName>
</protein>
<sequence>LRTLSVLYIKHSIINHSYQIFASFCIKSYHISILQYLSSEILSEGYGQAVHISEYYDLDIYQCLRSNGILVVFIRVYEAKERGMPDLNAIANIKNANTANLGVEIFVEPQVKSTKYANEQFLEVYRFLINNDIIVNTIWLKVESFFLSNVNVGIYTSWYDWYQITGGWSSWANQYWHLLSLGPDSATNYGFSDFRSFSGFFVPHVKHFVECYRICGLSFSSSIFLIGNAAKVKRKTSMEDFSPSNASAVELGISVGFLDFTSPSPNF</sequence>
<reference evidence="1 2" key="2">
    <citation type="submission" date="2018-11" db="EMBL/GenBank/DDBJ databases">
        <authorList>
            <consortium name="Pathogen Informatics"/>
        </authorList>
    </citation>
    <scope>NUCLEOTIDE SEQUENCE [LARGE SCALE GENOMIC DNA]</scope>
</reference>
<evidence type="ECO:0000313" key="1">
    <source>
        <dbReference type="EMBL" id="VDN04842.1"/>
    </source>
</evidence>
<dbReference type="GO" id="GO:0045087">
    <property type="term" value="P:innate immune response"/>
    <property type="evidence" value="ECO:0007669"/>
    <property type="project" value="TreeGrafter"/>
</dbReference>
<dbReference type="Proteomes" id="UP000276776">
    <property type="component" value="Unassembled WGS sequence"/>
</dbReference>
<evidence type="ECO:0000313" key="2">
    <source>
        <dbReference type="Proteomes" id="UP000276776"/>
    </source>
</evidence>
<gene>
    <name evidence="1" type="ORF">TCLT_LOCUS7391</name>
</gene>
<keyword evidence="2" id="KW-1185">Reference proteome</keyword>
<dbReference type="EMBL" id="UYYF01004503">
    <property type="protein sequence ID" value="VDN04842.1"/>
    <property type="molecule type" value="Genomic_DNA"/>
</dbReference>
<dbReference type="GO" id="GO:0007165">
    <property type="term" value="P:signal transduction"/>
    <property type="evidence" value="ECO:0007669"/>
    <property type="project" value="TreeGrafter"/>
</dbReference>
<dbReference type="InterPro" id="IPR017853">
    <property type="entry name" value="GH"/>
</dbReference>
<dbReference type="PANTHER" id="PTHR23208:SF36">
    <property type="entry name" value="LYSOZYME-RELATED"/>
    <property type="match status" value="1"/>
</dbReference>
<dbReference type="PANTHER" id="PTHR23208">
    <property type="entry name" value="LYSOZYME PROTEIN"/>
    <property type="match status" value="1"/>
</dbReference>
<dbReference type="OrthoDB" id="25039at2759"/>
<accession>A0A0N5D3A1</accession>
<evidence type="ECO:0000313" key="3">
    <source>
        <dbReference type="WBParaSite" id="TCLT_0000740201-mRNA-1"/>
    </source>
</evidence>
<dbReference type="WBParaSite" id="TCLT_0000740201-mRNA-1">
    <property type="protein sequence ID" value="TCLT_0000740201-mRNA-1"/>
    <property type="gene ID" value="TCLT_0000740201"/>
</dbReference>
<organism evidence="3">
    <name type="scientific">Thelazia callipaeda</name>
    <name type="common">Oriental eyeworm</name>
    <name type="synonym">Parasitic nematode</name>
    <dbReference type="NCBI Taxonomy" id="103827"/>
    <lineage>
        <taxon>Eukaryota</taxon>
        <taxon>Metazoa</taxon>
        <taxon>Ecdysozoa</taxon>
        <taxon>Nematoda</taxon>
        <taxon>Chromadorea</taxon>
        <taxon>Rhabditida</taxon>
        <taxon>Spirurina</taxon>
        <taxon>Spiruromorpha</taxon>
        <taxon>Thelazioidea</taxon>
        <taxon>Thelaziidae</taxon>
        <taxon>Thelazia</taxon>
    </lineage>
</organism>
<dbReference type="SUPFAM" id="SSF51445">
    <property type="entry name" value="(Trans)glycosidases"/>
    <property type="match status" value="1"/>
</dbReference>
<proteinExistence type="predicted"/>
<name>A0A0N5D3A1_THECL</name>
<reference evidence="3" key="1">
    <citation type="submission" date="2017-02" db="UniProtKB">
        <authorList>
            <consortium name="WormBaseParasite"/>
        </authorList>
    </citation>
    <scope>IDENTIFICATION</scope>
</reference>
<dbReference type="OMA" id="QYAQVET"/>
<dbReference type="InterPro" id="IPR051595">
    <property type="entry name" value="GH25_Enzymes"/>
</dbReference>